<evidence type="ECO:0000313" key="10">
    <source>
        <dbReference type="EMBL" id="MBC2397118.1"/>
    </source>
</evidence>
<accession>A0A923J199</accession>
<keyword evidence="5 7" id="KW-1133">Transmembrane helix</keyword>
<dbReference type="AlphaFoldDB" id="A0A923J199"/>
<keyword evidence="4 7" id="KW-0812">Transmembrane</keyword>
<comment type="subcellular location">
    <subcellularLocation>
        <location evidence="1">Cell membrane</location>
        <topology evidence="1">Multi-pass membrane protein</topology>
    </subcellularLocation>
</comment>
<feature type="transmembrane region" description="Helical" evidence="7">
    <location>
        <begin position="281"/>
        <end position="304"/>
    </location>
</feature>
<evidence type="ECO:0000256" key="4">
    <source>
        <dbReference type="ARBA" id="ARBA00022692"/>
    </source>
</evidence>
<dbReference type="PANTHER" id="PTHR30489">
    <property type="entry name" value="LIPOPROTEIN-RELEASING SYSTEM TRANSMEMBRANE PROTEIN LOLE"/>
    <property type="match status" value="1"/>
</dbReference>
<keyword evidence="11" id="KW-1185">Reference proteome</keyword>
<name>A0A923J199_CLOTT</name>
<organism evidence="10 11">
    <name type="scientific">Clostridium tetanomorphum</name>
    <dbReference type="NCBI Taxonomy" id="1553"/>
    <lineage>
        <taxon>Bacteria</taxon>
        <taxon>Bacillati</taxon>
        <taxon>Bacillota</taxon>
        <taxon>Clostridia</taxon>
        <taxon>Eubacteriales</taxon>
        <taxon>Clostridiaceae</taxon>
        <taxon>Clostridium</taxon>
    </lineage>
</organism>
<evidence type="ECO:0000256" key="5">
    <source>
        <dbReference type="ARBA" id="ARBA00022989"/>
    </source>
</evidence>
<dbReference type="Proteomes" id="UP000563151">
    <property type="component" value="Unassembled WGS sequence"/>
</dbReference>
<evidence type="ECO:0000256" key="7">
    <source>
        <dbReference type="SAM" id="Phobius"/>
    </source>
</evidence>
<feature type="domain" description="ABC3 transporter permease C-terminal" evidence="8">
    <location>
        <begin position="282"/>
        <end position="402"/>
    </location>
</feature>
<reference evidence="10 11" key="1">
    <citation type="submission" date="2020-04" db="EMBL/GenBank/DDBJ databases">
        <title>Genomic insights into acetone-butanol-ethanol (ABE) fermentation by sequencing solventogenic clostridia strains.</title>
        <authorList>
            <person name="Brown S."/>
        </authorList>
    </citation>
    <scope>NUCLEOTIDE SEQUENCE [LARGE SCALE GENOMIC DNA]</scope>
    <source>
        <strain evidence="10 11">DJ011</strain>
    </source>
</reference>
<dbReference type="PANTHER" id="PTHR30489:SF0">
    <property type="entry name" value="LIPOPROTEIN-RELEASING SYSTEM TRANSMEMBRANE PROTEIN LOLE"/>
    <property type="match status" value="1"/>
</dbReference>
<comment type="similarity">
    <text evidence="2">Belongs to the ABC-4 integral membrane protein family. LolC/E subfamily.</text>
</comment>
<evidence type="ECO:0000256" key="2">
    <source>
        <dbReference type="ARBA" id="ARBA00005236"/>
    </source>
</evidence>
<dbReference type="GO" id="GO:0044874">
    <property type="term" value="P:lipoprotein localization to outer membrane"/>
    <property type="evidence" value="ECO:0007669"/>
    <property type="project" value="TreeGrafter"/>
</dbReference>
<proteinExistence type="inferred from homology"/>
<keyword evidence="3" id="KW-1003">Cell membrane</keyword>
<feature type="transmembrane region" description="Helical" evidence="7">
    <location>
        <begin position="325"/>
        <end position="345"/>
    </location>
</feature>
<evidence type="ECO:0000259" key="9">
    <source>
        <dbReference type="Pfam" id="PF12704"/>
    </source>
</evidence>
<dbReference type="Pfam" id="PF12704">
    <property type="entry name" value="MacB_PCD"/>
    <property type="match status" value="1"/>
</dbReference>
<gene>
    <name evidence="10" type="ORF">HGG79_04885</name>
</gene>
<evidence type="ECO:0000256" key="3">
    <source>
        <dbReference type="ARBA" id="ARBA00022475"/>
    </source>
</evidence>
<evidence type="ECO:0000256" key="1">
    <source>
        <dbReference type="ARBA" id="ARBA00004651"/>
    </source>
</evidence>
<dbReference type="RefSeq" id="WP_173680472.1">
    <property type="nucleotide sequence ID" value="NZ_JAAZWO010000004.1"/>
</dbReference>
<keyword evidence="6 7" id="KW-0472">Membrane</keyword>
<evidence type="ECO:0000256" key="6">
    <source>
        <dbReference type="ARBA" id="ARBA00023136"/>
    </source>
</evidence>
<feature type="transmembrane region" description="Helical" evidence="7">
    <location>
        <begin position="20"/>
        <end position="39"/>
    </location>
</feature>
<dbReference type="InterPro" id="IPR025857">
    <property type="entry name" value="MacB_PCD"/>
</dbReference>
<feature type="domain" description="MacB-like periplasmic core" evidence="9">
    <location>
        <begin position="19"/>
        <end position="248"/>
    </location>
</feature>
<comment type="caution">
    <text evidence="10">The sequence shown here is derived from an EMBL/GenBank/DDBJ whole genome shotgun (WGS) entry which is preliminary data.</text>
</comment>
<sequence length="409" mass="45171">MFTSMKIAFRFLTKGKLQSFMIILGIAIGVSVQIFIGLLSKGLEGSLLSKVAGSATHIAIYSKNSDISNYKLMENKIKTVEGISTICPELNKHAIIKVDDKNSEENVENDIKNKNEIAYENEEKKGKREGIYLRGFMLDRMNKLYNMESKIYKGKMAYKDNEVIIGKDLNEKLGVNIGDKVTLLTSDGNDLEVVVTGFYDIGAVKVNSSWVITNLATVQKLTGVGDKINAIEMGLKDPYVADVMTKKLESILGDKNLKFENWKEQNKMLVSAMSGQKICTIIIQFFVLLATVLSIVSILGISVVQKYRQIGILKAMGTKDGSASSIFLFQAFMLGVLGTLLGVYLNFVYIQEFNKHIVTADGKPIVDIIINKRFILISAGIDIIASTIAAFFPAIKSFKLSPVEVIKNG</sequence>
<dbReference type="EMBL" id="JAAZWO010000004">
    <property type="protein sequence ID" value="MBC2397118.1"/>
    <property type="molecule type" value="Genomic_DNA"/>
</dbReference>
<evidence type="ECO:0000259" key="8">
    <source>
        <dbReference type="Pfam" id="PF02687"/>
    </source>
</evidence>
<dbReference type="InterPro" id="IPR003838">
    <property type="entry name" value="ABC3_permease_C"/>
</dbReference>
<dbReference type="GO" id="GO:0098797">
    <property type="term" value="C:plasma membrane protein complex"/>
    <property type="evidence" value="ECO:0007669"/>
    <property type="project" value="TreeGrafter"/>
</dbReference>
<protein>
    <submittedName>
        <fullName evidence="10">ABC transporter permease</fullName>
    </submittedName>
</protein>
<dbReference type="Pfam" id="PF02687">
    <property type="entry name" value="FtsX"/>
    <property type="match status" value="1"/>
</dbReference>
<dbReference type="InterPro" id="IPR051447">
    <property type="entry name" value="Lipoprotein-release_system"/>
</dbReference>
<feature type="transmembrane region" description="Helical" evidence="7">
    <location>
        <begin position="374"/>
        <end position="395"/>
    </location>
</feature>
<evidence type="ECO:0000313" key="11">
    <source>
        <dbReference type="Proteomes" id="UP000563151"/>
    </source>
</evidence>